<keyword evidence="10" id="KW-1185">Reference proteome</keyword>
<dbReference type="SMART" id="SM00248">
    <property type="entry name" value="ANK"/>
    <property type="match status" value="4"/>
</dbReference>
<gene>
    <name evidence="9" type="ORF">GPECTOR_37g154</name>
</gene>
<feature type="transmembrane region" description="Helical" evidence="7">
    <location>
        <begin position="227"/>
        <end position="245"/>
    </location>
</feature>
<feature type="region of interest" description="Disordered" evidence="6">
    <location>
        <begin position="1"/>
        <end position="20"/>
    </location>
</feature>
<feature type="transmembrane region" description="Helical" evidence="7">
    <location>
        <begin position="91"/>
        <end position="112"/>
    </location>
</feature>
<dbReference type="Gene3D" id="1.25.40.20">
    <property type="entry name" value="Ankyrin repeat-containing domain"/>
    <property type="match status" value="1"/>
</dbReference>
<keyword evidence="4 7" id="KW-0472">Membrane</keyword>
<keyword evidence="2" id="KW-0677">Repeat</keyword>
<feature type="transmembrane region" description="Helical" evidence="7">
    <location>
        <begin position="171"/>
        <end position="190"/>
    </location>
</feature>
<dbReference type="PANTHER" id="PTHR24198">
    <property type="entry name" value="ANKYRIN REPEAT AND PROTEIN KINASE DOMAIN-CONTAINING PROTEIN"/>
    <property type="match status" value="1"/>
</dbReference>
<keyword evidence="7" id="KW-1133">Transmembrane helix</keyword>
<proteinExistence type="predicted"/>
<evidence type="ECO:0000259" key="8">
    <source>
        <dbReference type="Pfam" id="PF19055"/>
    </source>
</evidence>
<evidence type="ECO:0000256" key="2">
    <source>
        <dbReference type="ARBA" id="ARBA00022737"/>
    </source>
</evidence>
<evidence type="ECO:0000256" key="5">
    <source>
        <dbReference type="SAM" id="Coils"/>
    </source>
</evidence>
<dbReference type="InterPro" id="IPR043926">
    <property type="entry name" value="ABCG_dom"/>
</dbReference>
<sequence>MRTTAQAGPGGDSNVAPEPIDDRDLKGAVNLYNQRLQSSKGCLQLRIMSSDEQMTRARQAKESEQYWLWFGTQLVWLLLRTKHISVRTRKIITTTVIDTCLLLAAACIVGGVQGNKWDLNNVPFNVVMAYLVQAVLATIVHLRTFTSSKGVLCKSGLSPAAAFLSLNLSDLGWVVLAPAIYMSVYVYIVVPRASFSAYYTTSLLITWWSSGLSYFASLLPIAPETRLLLNMLLILILGAFLNGLFPTIRTGRTSPGRFVEGLLGFSYNRWAMEAAVIQEYREYLSYRFTDILAIYQNIGICDMDQRIVDNGDDVTDAAEVQALVALQRTFRSDSCDEYYRTACLVLLFVGLAWRLLAFALLYAQVHWAFFKLKMEAAFAKPFLHAAAEGYSEVLVALIQAIKVVDDKKNSILARHLQTRGDEDQKTPLQIALEKRHLETVTVLVQAAHSVEGVGKETISPLRLAAKLGKWKMVRQLIEAIKAKESAENAAEDMREALKLAANHGKRDVVRVLLSKDANKITRLRLAMDMGIGAVDGPERYFVSRPEPAGPEYTDPQGMAANWEDTQGAQGIPTSEEKEEAAYDVLNKSRSAESGAATAVAGGSGGDGVGGRGGGGGSDEVDNGNEVIIATELSHVCWLAPDTYFEGMPAGRYRVEWELRVLPFSNAGLEEDLVFRVQRWGEKGAHGPLLESAMAYPEVRGKEGKGWFTYRVGGSRGLFEVGAEEDIKVRVWLEATGGAWKCGIMFREVRFVLEEGE</sequence>
<keyword evidence="5" id="KW-0175">Coiled coil</keyword>
<evidence type="ECO:0000256" key="7">
    <source>
        <dbReference type="SAM" id="Phobius"/>
    </source>
</evidence>
<reference evidence="10" key="1">
    <citation type="journal article" date="2016" name="Nat. Commun.">
        <title>The Gonium pectorale genome demonstrates co-option of cell cycle regulation during the evolution of multicellularity.</title>
        <authorList>
            <person name="Hanschen E.R."/>
            <person name="Marriage T.N."/>
            <person name="Ferris P.J."/>
            <person name="Hamaji T."/>
            <person name="Toyoda A."/>
            <person name="Fujiyama A."/>
            <person name="Neme R."/>
            <person name="Noguchi H."/>
            <person name="Minakuchi Y."/>
            <person name="Suzuki M."/>
            <person name="Kawai-Toyooka H."/>
            <person name="Smith D.R."/>
            <person name="Sparks H."/>
            <person name="Anderson J."/>
            <person name="Bakaric R."/>
            <person name="Luria V."/>
            <person name="Karger A."/>
            <person name="Kirschner M.W."/>
            <person name="Durand P.M."/>
            <person name="Michod R.E."/>
            <person name="Nozaki H."/>
            <person name="Olson B.J."/>
        </authorList>
    </citation>
    <scope>NUCLEOTIDE SEQUENCE [LARGE SCALE GENOMIC DNA]</scope>
    <source>
        <strain evidence="10">NIES-2863</strain>
    </source>
</reference>
<dbReference type="EMBL" id="LSYV01000038">
    <property type="protein sequence ID" value="KXZ47148.1"/>
    <property type="molecule type" value="Genomic_DNA"/>
</dbReference>
<protein>
    <recommendedName>
        <fullName evidence="8">ABC transporter family G domain-containing protein</fullName>
    </recommendedName>
</protein>
<keyword evidence="7" id="KW-0812">Transmembrane</keyword>
<feature type="domain" description="ABC transporter family G" evidence="8">
    <location>
        <begin position="72"/>
        <end position="283"/>
    </location>
</feature>
<feature type="transmembrane region" description="Helical" evidence="7">
    <location>
        <begin position="197"/>
        <end position="221"/>
    </location>
</feature>
<evidence type="ECO:0000256" key="4">
    <source>
        <dbReference type="ARBA" id="ARBA00023136"/>
    </source>
</evidence>
<name>A0A150GBE7_GONPE</name>
<evidence type="ECO:0000256" key="1">
    <source>
        <dbReference type="ARBA" id="ARBA00022448"/>
    </source>
</evidence>
<dbReference type="Pfam" id="PF19055">
    <property type="entry name" value="ABC2_membrane_7"/>
    <property type="match status" value="1"/>
</dbReference>
<dbReference type="GO" id="GO:0140359">
    <property type="term" value="F:ABC-type transporter activity"/>
    <property type="evidence" value="ECO:0007669"/>
    <property type="project" value="InterPro"/>
</dbReference>
<dbReference type="AlphaFoldDB" id="A0A150GBE7"/>
<feature type="region of interest" description="Disordered" evidence="6">
    <location>
        <begin position="593"/>
        <end position="622"/>
    </location>
</feature>
<keyword evidence="3" id="KW-0040">ANK repeat</keyword>
<dbReference type="PANTHER" id="PTHR24198:SF165">
    <property type="entry name" value="ANKYRIN REPEAT-CONTAINING PROTEIN-RELATED"/>
    <property type="match status" value="1"/>
</dbReference>
<accession>A0A150GBE7</accession>
<evidence type="ECO:0000313" key="10">
    <source>
        <dbReference type="Proteomes" id="UP000075714"/>
    </source>
</evidence>
<dbReference type="Proteomes" id="UP000075714">
    <property type="component" value="Unassembled WGS sequence"/>
</dbReference>
<evidence type="ECO:0000256" key="3">
    <source>
        <dbReference type="ARBA" id="ARBA00023043"/>
    </source>
</evidence>
<dbReference type="InterPro" id="IPR036770">
    <property type="entry name" value="Ankyrin_rpt-contain_sf"/>
</dbReference>
<comment type="caution">
    <text evidence="9">The sequence shown here is derived from an EMBL/GenBank/DDBJ whole genome shotgun (WGS) entry which is preliminary data.</text>
</comment>
<feature type="compositionally biased region" description="Gly residues" evidence="6">
    <location>
        <begin position="601"/>
        <end position="617"/>
    </location>
</feature>
<feature type="coiled-coil region" evidence="5">
    <location>
        <begin position="476"/>
        <end position="503"/>
    </location>
</feature>
<evidence type="ECO:0000313" key="9">
    <source>
        <dbReference type="EMBL" id="KXZ47148.1"/>
    </source>
</evidence>
<feature type="transmembrane region" description="Helical" evidence="7">
    <location>
        <begin position="338"/>
        <end position="363"/>
    </location>
</feature>
<evidence type="ECO:0000256" key="6">
    <source>
        <dbReference type="SAM" id="MobiDB-lite"/>
    </source>
</evidence>
<dbReference type="OrthoDB" id="551654at2759"/>
<keyword evidence="1" id="KW-0813">Transport</keyword>
<dbReference type="InterPro" id="IPR002110">
    <property type="entry name" value="Ankyrin_rpt"/>
</dbReference>
<organism evidence="9 10">
    <name type="scientific">Gonium pectorale</name>
    <name type="common">Green alga</name>
    <dbReference type="NCBI Taxonomy" id="33097"/>
    <lineage>
        <taxon>Eukaryota</taxon>
        <taxon>Viridiplantae</taxon>
        <taxon>Chlorophyta</taxon>
        <taxon>core chlorophytes</taxon>
        <taxon>Chlorophyceae</taxon>
        <taxon>CS clade</taxon>
        <taxon>Chlamydomonadales</taxon>
        <taxon>Volvocaceae</taxon>
        <taxon>Gonium</taxon>
    </lineage>
</organism>
<dbReference type="SUPFAM" id="SSF48403">
    <property type="entry name" value="Ankyrin repeat"/>
    <property type="match status" value="1"/>
</dbReference>